<protein>
    <submittedName>
        <fullName evidence="1">Uncharacterized protein</fullName>
    </submittedName>
</protein>
<dbReference type="EMBL" id="GFPF01002426">
    <property type="protein sequence ID" value="MAA13572.1"/>
    <property type="molecule type" value="Transcribed_RNA"/>
</dbReference>
<dbReference type="AlphaFoldDB" id="A0A224YIB8"/>
<organism evidence="1">
    <name type="scientific">Rhipicephalus zambeziensis</name>
    <dbReference type="NCBI Taxonomy" id="60191"/>
    <lineage>
        <taxon>Eukaryota</taxon>
        <taxon>Metazoa</taxon>
        <taxon>Ecdysozoa</taxon>
        <taxon>Arthropoda</taxon>
        <taxon>Chelicerata</taxon>
        <taxon>Arachnida</taxon>
        <taxon>Acari</taxon>
        <taxon>Parasitiformes</taxon>
        <taxon>Ixodida</taxon>
        <taxon>Ixodoidea</taxon>
        <taxon>Ixodidae</taxon>
        <taxon>Rhipicephalinae</taxon>
        <taxon>Rhipicephalus</taxon>
        <taxon>Rhipicephalus</taxon>
    </lineage>
</organism>
<proteinExistence type="predicted"/>
<accession>A0A224YIB8</accession>
<evidence type="ECO:0000313" key="1">
    <source>
        <dbReference type="EMBL" id="MAA13572.1"/>
    </source>
</evidence>
<name>A0A224YIB8_9ACAR</name>
<reference evidence="1" key="1">
    <citation type="journal article" date="2017" name="Parasit. Vectors">
        <title>Sialotranscriptomics of Rhipicephalus zambeziensis reveals intricate expression profiles of secretory proteins and suggests tight temporal transcriptional regulation during blood-feeding.</title>
        <authorList>
            <person name="de Castro M.H."/>
            <person name="de Klerk D."/>
            <person name="Pienaar R."/>
            <person name="Rees D.J.G."/>
            <person name="Mans B.J."/>
        </authorList>
    </citation>
    <scope>NUCLEOTIDE SEQUENCE</scope>
    <source>
        <tissue evidence="1">Salivary glands</tissue>
    </source>
</reference>
<sequence>MSYKSTQKSRTHLKFVAAITKYFKVLNMPVMSASFACLRGQCTRKKMHKTQYNNMFSQNYIIYRYLSIKITLCRQKSAVIKNNSHNTNIFINCPLSSSQKN</sequence>